<dbReference type="GO" id="GO:0032266">
    <property type="term" value="F:phosphatidylinositol-3-phosphate binding"/>
    <property type="evidence" value="ECO:0007669"/>
    <property type="project" value="TreeGrafter"/>
</dbReference>
<dbReference type="EMBL" id="CP086719">
    <property type="protein sequence ID" value="WOO85116.1"/>
    <property type="molecule type" value="Genomic_DNA"/>
</dbReference>
<evidence type="ECO:0000259" key="2">
    <source>
        <dbReference type="SMART" id="SM00312"/>
    </source>
</evidence>
<feature type="domain" description="PX" evidence="2">
    <location>
        <begin position="71"/>
        <end position="181"/>
    </location>
</feature>
<evidence type="ECO:0000313" key="3">
    <source>
        <dbReference type="EMBL" id="WOO85116.1"/>
    </source>
</evidence>
<dbReference type="GeneID" id="87811779"/>
<dbReference type="GO" id="GO:0005768">
    <property type="term" value="C:endosome"/>
    <property type="evidence" value="ECO:0007669"/>
    <property type="project" value="TreeGrafter"/>
</dbReference>
<dbReference type="RefSeq" id="XP_062631142.1">
    <property type="nucleotide sequence ID" value="XM_062775158.1"/>
</dbReference>
<feature type="compositionally biased region" description="Low complexity" evidence="1">
    <location>
        <begin position="457"/>
        <end position="485"/>
    </location>
</feature>
<dbReference type="InterPro" id="IPR001683">
    <property type="entry name" value="PX_dom"/>
</dbReference>
<dbReference type="InterPro" id="IPR036871">
    <property type="entry name" value="PX_dom_sf"/>
</dbReference>
<dbReference type="GO" id="GO:0006886">
    <property type="term" value="P:intracellular protein transport"/>
    <property type="evidence" value="ECO:0007669"/>
    <property type="project" value="TreeGrafter"/>
</dbReference>
<dbReference type="GO" id="GO:0042147">
    <property type="term" value="P:retrograde transport, endosome to Golgi"/>
    <property type="evidence" value="ECO:0007669"/>
    <property type="project" value="TreeGrafter"/>
</dbReference>
<dbReference type="Gene3D" id="1.20.1270.60">
    <property type="entry name" value="Arfaptin homology (AH) domain/BAR domain"/>
    <property type="match status" value="1"/>
</dbReference>
<dbReference type="CDD" id="cd07596">
    <property type="entry name" value="BAR_SNX"/>
    <property type="match status" value="1"/>
</dbReference>
<gene>
    <name evidence="3" type="primary">vps17</name>
    <name evidence="3" type="ORF">LOC62_06G008615</name>
</gene>
<feature type="compositionally biased region" description="Pro residues" evidence="1">
    <location>
        <begin position="22"/>
        <end position="38"/>
    </location>
</feature>
<feature type="region of interest" description="Disordered" evidence="1">
    <location>
        <begin position="457"/>
        <end position="525"/>
    </location>
</feature>
<proteinExistence type="predicted"/>
<dbReference type="Pfam" id="PF00787">
    <property type="entry name" value="PX"/>
    <property type="match status" value="1"/>
</dbReference>
<dbReference type="PANTHER" id="PTHR47433">
    <property type="entry name" value="VACUOLAR PROTEIN SORTING-ASSOCIATED PROTEIN 17"/>
    <property type="match status" value="1"/>
</dbReference>
<dbReference type="SMART" id="SM00312">
    <property type="entry name" value="PX"/>
    <property type="match status" value="1"/>
</dbReference>
<dbReference type="PANTHER" id="PTHR47433:SF1">
    <property type="entry name" value="VACUOLAR PROTEIN SORTING-ASSOCIATED PROTEIN 17"/>
    <property type="match status" value="1"/>
</dbReference>
<dbReference type="SUPFAM" id="SSF64268">
    <property type="entry name" value="PX domain"/>
    <property type="match status" value="1"/>
</dbReference>
<dbReference type="InterPro" id="IPR053055">
    <property type="entry name" value="VPS17"/>
</dbReference>
<organism evidence="3 4">
    <name type="scientific">Vanrija pseudolonga</name>
    <dbReference type="NCBI Taxonomy" id="143232"/>
    <lineage>
        <taxon>Eukaryota</taxon>
        <taxon>Fungi</taxon>
        <taxon>Dikarya</taxon>
        <taxon>Basidiomycota</taxon>
        <taxon>Agaricomycotina</taxon>
        <taxon>Tremellomycetes</taxon>
        <taxon>Trichosporonales</taxon>
        <taxon>Trichosporonaceae</taxon>
        <taxon>Vanrija</taxon>
    </lineage>
</organism>
<dbReference type="InterPro" id="IPR015404">
    <property type="entry name" value="Vps5_C"/>
</dbReference>
<accession>A0AAF0YI99</accession>
<keyword evidence="4" id="KW-1185">Reference proteome</keyword>
<dbReference type="GO" id="GO:0030905">
    <property type="term" value="C:retromer, tubulation complex"/>
    <property type="evidence" value="ECO:0007669"/>
    <property type="project" value="TreeGrafter"/>
</dbReference>
<evidence type="ECO:0000313" key="4">
    <source>
        <dbReference type="Proteomes" id="UP000827549"/>
    </source>
</evidence>
<feature type="region of interest" description="Disordered" evidence="1">
    <location>
        <begin position="1"/>
        <end position="70"/>
    </location>
</feature>
<dbReference type="InterPro" id="IPR027267">
    <property type="entry name" value="AH/BAR_dom_sf"/>
</dbReference>
<name>A0AAF0YI99_9TREE</name>
<protein>
    <submittedName>
        <fullName evidence="3">Vacuolar protein sorting-associated protein 17</fullName>
    </submittedName>
</protein>
<dbReference type="Proteomes" id="UP000827549">
    <property type="component" value="Chromosome 6"/>
</dbReference>
<dbReference type="Pfam" id="PF09325">
    <property type="entry name" value="Vps5"/>
    <property type="match status" value="1"/>
</dbReference>
<reference evidence="3" key="1">
    <citation type="submission" date="2023-10" db="EMBL/GenBank/DDBJ databases">
        <authorList>
            <person name="Noh H."/>
        </authorList>
    </citation>
    <scope>NUCLEOTIDE SEQUENCE</scope>
    <source>
        <strain evidence="3">DUCC4014</strain>
    </source>
</reference>
<feature type="compositionally biased region" description="Polar residues" evidence="1">
    <location>
        <begin position="56"/>
        <end position="67"/>
    </location>
</feature>
<dbReference type="Gene3D" id="3.30.1520.10">
    <property type="entry name" value="Phox-like domain"/>
    <property type="match status" value="1"/>
</dbReference>
<dbReference type="GO" id="GO:0005829">
    <property type="term" value="C:cytosol"/>
    <property type="evidence" value="ECO:0007669"/>
    <property type="project" value="GOC"/>
</dbReference>
<evidence type="ECO:0000256" key="1">
    <source>
        <dbReference type="SAM" id="MobiDB-lite"/>
    </source>
</evidence>
<dbReference type="AlphaFoldDB" id="A0AAF0YI99"/>
<sequence>MDPLSPANINAGWSSEPAPSLSAPPPQPQLQPPGPPSPSSSTHIRDPQVYGDPGTTIMSSPTASQSDKPVPYLRVRIGGLDRNRKDLLIRYDASTNLPNFRTTLYRNMQRSYVEFQRFAEQVQLCCPQTIIPALPPPHTSAATEEEDDRLVRMSLQKWFSRICDDPVLQKEDELRSFIESDFGYQPVPPPSARRNGSSSSAASQVFNAALSKVVRRGPLDDDDEIQSARLALEKLEPAWTNAATAVGNLGKARKALATANQDVGAKLIALATDENDINLATAQRKIGRVYDQLSNMAGAQIASENVILNDSLAYQGLNARAARDALAQRTQILEDSQSATKAAINKRRNVERLKGSSSINPTKVDDAIAEMEEANALDNRLTSHINNISANLHSALRAHSRNAHEDVAVSLLEHARMSIIFNRQILRELEALRPDLQRIGTTAPPPPAHVANAVSPLSQHAAAPPPLHAQAGAPPLGPPAAAGSQSMFLPAPGADVPRPQSAAGAAPGAPQLAPSGPVDPLTGLPVNNMAQSMILPGQRGGAPVRPPARRLDERKAAKLLAGGF</sequence>
<feature type="compositionally biased region" description="Low complexity" evidence="1">
    <location>
        <begin position="497"/>
        <end position="516"/>
    </location>
</feature>